<accession>A0ABU4Q5T1</accession>
<dbReference type="Proteomes" id="UP001272773">
    <property type="component" value="Unassembled WGS sequence"/>
</dbReference>
<dbReference type="GeneID" id="88621881"/>
<comment type="caution">
    <text evidence="1">The sequence shown here is derived from an EMBL/GenBank/DDBJ whole genome shotgun (WGS) entry which is preliminary data.</text>
</comment>
<sequence>MKKWIVILLSSAALTGCGESKDEYIGTYSYVKASTGKEILAEIKKDGESYFFVENIDRPSQILALGIEDDGLVYNGKLLKLSSDQSKLYFAGITADKISEPELNEWKKKRDELAKICDKIQVQIDQEIKQKLSNSDWNEYVREVRATAPDDCNLKGLNLRW</sequence>
<name>A0ABU4Q5T1_9GAMM</name>
<dbReference type="PROSITE" id="PS51257">
    <property type="entry name" value="PROKAR_LIPOPROTEIN"/>
    <property type="match status" value="1"/>
</dbReference>
<organism evidence="1 2">
    <name type="scientific">Shewanella indica</name>
    <dbReference type="NCBI Taxonomy" id="768528"/>
    <lineage>
        <taxon>Bacteria</taxon>
        <taxon>Pseudomonadati</taxon>
        <taxon>Pseudomonadota</taxon>
        <taxon>Gammaproteobacteria</taxon>
        <taxon>Alteromonadales</taxon>
        <taxon>Shewanellaceae</taxon>
        <taxon>Shewanella</taxon>
    </lineage>
</organism>
<dbReference type="RefSeq" id="WP_234501705.1">
    <property type="nucleotide sequence ID" value="NZ_JAKCOQ010000105.1"/>
</dbReference>
<reference evidence="1 2" key="1">
    <citation type="submission" date="2023-11" db="EMBL/GenBank/DDBJ databases">
        <title>MicrobeMod: A computational toolkit for identifying prokaryotic methylation and restriction-modification with nanopore sequencing.</title>
        <authorList>
            <person name="Crits-Christoph A."/>
            <person name="Kang S.C."/>
            <person name="Lee H."/>
            <person name="Ostrov N."/>
        </authorList>
    </citation>
    <scope>NUCLEOTIDE SEQUENCE [LARGE SCALE GENOMIC DNA]</scope>
    <source>
        <strain evidence="1 2">ATCC BAA-2732</strain>
    </source>
</reference>
<evidence type="ECO:0000313" key="2">
    <source>
        <dbReference type="Proteomes" id="UP001272773"/>
    </source>
</evidence>
<keyword evidence="2" id="KW-1185">Reference proteome</keyword>
<protein>
    <recommendedName>
        <fullName evidence="3">DUF2884 family protein</fullName>
    </recommendedName>
</protein>
<proteinExistence type="predicted"/>
<gene>
    <name evidence="1" type="ORF">SIL79_00195</name>
</gene>
<dbReference type="EMBL" id="JAWXXR010000001">
    <property type="protein sequence ID" value="MDX6014802.1"/>
    <property type="molecule type" value="Genomic_DNA"/>
</dbReference>
<evidence type="ECO:0008006" key="3">
    <source>
        <dbReference type="Google" id="ProtNLM"/>
    </source>
</evidence>
<evidence type="ECO:0000313" key="1">
    <source>
        <dbReference type="EMBL" id="MDX6014802.1"/>
    </source>
</evidence>